<keyword evidence="1" id="KW-0812">Transmembrane</keyword>
<reference evidence="2 3" key="1">
    <citation type="journal article" date="2024" name="bioRxiv">
        <title>A reference genome for Trichogramma kaykai: A tiny desert-dwelling parasitoid wasp with competing sex-ratio distorters.</title>
        <authorList>
            <person name="Culotta J."/>
            <person name="Lindsey A.R."/>
        </authorList>
    </citation>
    <scope>NUCLEOTIDE SEQUENCE [LARGE SCALE GENOMIC DNA]</scope>
    <source>
        <strain evidence="2 3">KSX58</strain>
    </source>
</reference>
<feature type="transmembrane region" description="Helical" evidence="1">
    <location>
        <begin position="15"/>
        <end position="35"/>
    </location>
</feature>
<protein>
    <submittedName>
        <fullName evidence="2">Uncharacterized protein</fullName>
    </submittedName>
</protein>
<comment type="caution">
    <text evidence="2">The sequence shown here is derived from an EMBL/GenBank/DDBJ whole genome shotgun (WGS) entry which is preliminary data.</text>
</comment>
<keyword evidence="1" id="KW-0472">Membrane</keyword>
<dbReference type="EMBL" id="JBJJXI010000116">
    <property type="protein sequence ID" value="KAL3390787.1"/>
    <property type="molecule type" value="Genomic_DNA"/>
</dbReference>
<evidence type="ECO:0000313" key="2">
    <source>
        <dbReference type="EMBL" id="KAL3390787.1"/>
    </source>
</evidence>
<organism evidence="2 3">
    <name type="scientific">Trichogramma kaykai</name>
    <dbReference type="NCBI Taxonomy" id="54128"/>
    <lineage>
        <taxon>Eukaryota</taxon>
        <taxon>Metazoa</taxon>
        <taxon>Ecdysozoa</taxon>
        <taxon>Arthropoda</taxon>
        <taxon>Hexapoda</taxon>
        <taxon>Insecta</taxon>
        <taxon>Pterygota</taxon>
        <taxon>Neoptera</taxon>
        <taxon>Endopterygota</taxon>
        <taxon>Hymenoptera</taxon>
        <taxon>Apocrita</taxon>
        <taxon>Proctotrupomorpha</taxon>
        <taxon>Chalcidoidea</taxon>
        <taxon>Trichogrammatidae</taxon>
        <taxon>Trichogramma</taxon>
    </lineage>
</organism>
<keyword evidence="3" id="KW-1185">Reference proteome</keyword>
<dbReference type="AlphaFoldDB" id="A0ABD2WCF5"/>
<evidence type="ECO:0000313" key="3">
    <source>
        <dbReference type="Proteomes" id="UP001627154"/>
    </source>
</evidence>
<name>A0ABD2WCF5_9HYME</name>
<sequence length="194" mass="21466">MLLYEVGAYKIVCKIRAFTFTFFLLNVCVEIYAMIITNKRRTSHRIHAKYFSHVSSSVRSSGTTPANLLGPWVINGLDSKALGNCLVSDSRDWVPAVMPVSKHRVRTNALEASGGISAAECSTSQERRTAILRDLNLAPAAIHQYNVFVSVCVFVCVCLCPLESQFTFENVVIVKIIESSMWSSLKVSNPCPCI</sequence>
<gene>
    <name evidence="2" type="ORF">TKK_014504</name>
</gene>
<keyword evidence="1" id="KW-1133">Transmembrane helix</keyword>
<dbReference type="Proteomes" id="UP001627154">
    <property type="component" value="Unassembled WGS sequence"/>
</dbReference>
<proteinExistence type="predicted"/>
<accession>A0ABD2WCF5</accession>
<evidence type="ECO:0000256" key="1">
    <source>
        <dbReference type="SAM" id="Phobius"/>
    </source>
</evidence>